<feature type="chain" id="PRO_5032762338" evidence="1">
    <location>
        <begin position="22"/>
        <end position="248"/>
    </location>
</feature>
<evidence type="ECO:0000313" key="3">
    <source>
        <dbReference type="EMBL" id="MXR37215.1"/>
    </source>
</evidence>
<dbReference type="InterPro" id="IPR009739">
    <property type="entry name" value="LprI-like_N"/>
</dbReference>
<dbReference type="Pfam" id="PF07007">
    <property type="entry name" value="LprI"/>
    <property type="match status" value="1"/>
</dbReference>
<protein>
    <submittedName>
        <fullName evidence="3">DUF1311 domain-containing protein</fullName>
    </submittedName>
</protein>
<evidence type="ECO:0000259" key="2">
    <source>
        <dbReference type="Pfam" id="PF07007"/>
    </source>
</evidence>
<feature type="domain" description="Lysozyme inhibitor LprI-like N-terminal" evidence="2">
    <location>
        <begin position="24"/>
        <end position="80"/>
    </location>
</feature>
<keyword evidence="1" id="KW-0732">Signal</keyword>
<reference evidence="3 4" key="1">
    <citation type="submission" date="2019-12" db="EMBL/GenBank/DDBJ databases">
        <title>Neisseriaceae gen. nov. sp. Genome sequencing and assembly.</title>
        <authorList>
            <person name="Liu Z."/>
            <person name="Li A."/>
        </authorList>
    </citation>
    <scope>NUCLEOTIDE SEQUENCE [LARGE SCALE GENOMIC DNA]</scope>
    <source>
        <strain evidence="3 4">B2N2-7</strain>
    </source>
</reference>
<comment type="caution">
    <text evidence="3">The sequence shown here is derived from an EMBL/GenBank/DDBJ whole genome shotgun (WGS) entry which is preliminary data.</text>
</comment>
<feature type="signal peptide" evidence="1">
    <location>
        <begin position="1"/>
        <end position="21"/>
    </location>
</feature>
<evidence type="ECO:0000313" key="4">
    <source>
        <dbReference type="Proteomes" id="UP000467214"/>
    </source>
</evidence>
<keyword evidence="4" id="KW-1185">Reference proteome</keyword>
<dbReference type="PANTHER" id="PTHR37549">
    <property type="entry name" value="LIPOPROTEIN LPRI"/>
    <property type="match status" value="1"/>
</dbReference>
<dbReference type="RefSeq" id="WP_160796646.1">
    <property type="nucleotide sequence ID" value="NZ_WSSB01000007.1"/>
</dbReference>
<dbReference type="GO" id="GO:0005576">
    <property type="term" value="C:extracellular region"/>
    <property type="evidence" value="ECO:0007669"/>
    <property type="project" value="TreeGrafter"/>
</dbReference>
<evidence type="ECO:0000256" key="1">
    <source>
        <dbReference type="SAM" id="SignalP"/>
    </source>
</evidence>
<dbReference type="PANTHER" id="PTHR37549:SF1">
    <property type="entry name" value="LIPOPROTEIN LPRI"/>
    <property type="match status" value="1"/>
</dbReference>
<dbReference type="Proteomes" id="UP000467214">
    <property type="component" value="Unassembled WGS sequence"/>
</dbReference>
<proteinExistence type="predicted"/>
<dbReference type="InterPro" id="IPR052755">
    <property type="entry name" value="Lysozyme_Inhibitor_LprI"/>
</dbReference>
<sequence length="248" mass="26693">MVSAANWLLPAALLLSTGAQAFDCQRAASPDERLICAEPTLIALDKELSDLYHATLSASPQPALLKAQQRAWLAGERARCRDVPCLSATYRTRLQTLHSAWRTFSDPALGIAFPFPVSRPPARGCRDSKSCIALGDGHEPELSAEVFDGAWENIATQQAVFERTAQGWVAHGRNGIHPVQTLHGSGWQGLLAVVDCGVSDSQGFHGAGGECLWAVAGNGRRAVVFDSQGLHGNDDASRYSIRHLKFLP</sequence>
<accession>A0A845BLL0</accession>
<dbReference type="EMBL" id="WSSB01000007">
    <property type="protein sequence ID" value="MXR37215.1"/>
    <property type="molecule type" value="Genomic_DNA"/>
</dbReference>
<gene>
    <name evidence="3" type="ORF">GQF02_09550</name>
</gene>
<name>A0A845BLL0_9NEIS</name>
<dbReference type="Gene3D" id="1.20.1270.180">
    <property type="match status" value="1"/>
</dbReference>
<organism evidence="3 4">
    <name type="scientific">Craterilacuibacter sinensis</name>
    <dbReference type="NCBI Taxonomy" id="2686017"/>
    <lineage>
        <taxon>Bacteria</taxon>
        <taxon>Pseudomonadati</taxon>
        <taxon>Pseudomonadota</taxon>
        <taxon>Betaproteobacteria</taxon>
        <taxon>Neisseriales</taxon>
        <taxon>Neisseriaceae</taxon>
        <taxon>Craterilacuibacter</taxon>
    </lineage>
</organism>
<dbReference type="AlphaFoldDB" id="A0A845BLL0"/>